<dbReference type="InParanoid" id="A0A2H3DW25"/>
<dbReference type="Proteomes" id="UP000217790">
    <property type="component" value="Unassembled WGS sequence"/>
</dbReference>
<evidence type="ECO:0000313" key="2">
    <source>
        <dbReference type="Proteomes" id="UP000217790"/>
    </source>
</evidence>
<organism evidence="1 2">
    <name type="scientific">Armillaria gallica</name>
    <name type="common">Bulbous honey fungus</name>
    <name type="synonym">Armillaria bulbosa</name>
    <dbReference type="NCBI Taxonomy" id="47427"/>
    <lineage>
        <taxon>Eukaryota</taxon>
        <taxon>Fungi</taxon>
        <taxon>Dikarya</taxon>
        <taxon>Basidiomycota</taxon>
        <taxon>Agaricomycotina</taxon>
        <taxon>Agaricomycetes</taxon>
        <taxon>Agaricomycetidae</taxon>
        <taxon>Agaricales</taxon>
        <taxon>Marasmiineae</taxon>
        <taxon>Physalacriaceae</taxon>
        <taxon>Armillaria</taxon>
    </lineage>
</organism>
<accession>A0A2H3DW25</accession>
<dbReference type="AlphaFoldDB" id="A0A2H3DW25"/>
<sequence>MQSGGLDSTGAWIYSISNNYTCRAFLHHMISYHISSLRVAQQHHKYTRIRLTCQYPQATPSAAANASTKSRLCNFCPSDTQVTLSRCSSEISLTALHLVDSSLEESPERLRLLKFRNLDAVSPMKLEALMKPANQDGIEWFQMVQ</sequence>
<dbReference type="EMBL" id="KZ293647">
    <property type="protein sequence ID" value="PBK99429.1"/>
    <property type="molecule type" value="Genomic_DNA"/>
</dbReference>
<gene>
    <name evidence="1" type="ORF">ARMGADRAFT_1059577</name>
</gene>
<reference evidence="2" key="1">
    <citation type="journal article" date="2017" name="Nat. Ecol. Evol.">
        <title>Genome expansion and lineage-specific genetic innovations in the forest pathogenic fungi Armillaria.</title>
        <authorList>
            <person name="Sipos G."/>
            <person name="Prasanna A.N."/>
            <person name="Walter M.C."/>
            <person name="O'Connor E."/>
            <person name="Balint B."/>
            <person name="Krizsan K."/>
            <person name="Kiss B."/>
            <person name="Hess J."/>
            <person name="Varga T."/>
            <person name="Slot J."/>
            <person name="Riley R."/>
            <person name="Boka B."/>
            <person name="Rigling D."/>
            <person name="Barry K."/>
            <person name="Lee J."/>
            <person name="Mihaltcheva S."/>
            <person name="LaButti K."/>
            <person name="Lipzen A."/>
            <person name="Waldron R."/>
            <person name="Moloney N.M."/>
            <person name="Sperisen C."/>
            <person name="Kredics L."/>
            <person name="Vagvoelgyi C."/>
            <person name="Patrignani A."/>
            <person name="Fitzpatrick D."/>
            <person name="Nagy I."/>
            <person name="Doyle S."/>
            <person name="Anderson J.B."/>
            <person name="Grigoriev I.V."/>
            <person name="Gueldener U."/>
            <person name="Muensterkoetter M."/>
            <person name="Nagy L.G."/>
        </authorList>
    </citation>
    <scope>NUCLEOTIDE SEQUENCE [LARGE SCALE GENOMIC DNA]</scope>
    <source>
        <strain evidence="2">Ar21-2</strain>
    </source>
</reference>
<proteinExistence type="predicted"/>
<name>A0A2H3DW25_ARMGA</name>
<keyword evidence="2" id="KW-1185">Reference proteome</keyword>
<evidence type="ECO:0000313" key="1">
    <source>
        <dbReference type="EMBL" id="PBK99429.1"/>
    </source>
</evidence>
<protein>
    <submittedName>
        <fullName evidence="1">Uncharacterized protein</fullName>
    </submittedName>
</protein>